<dbReference type="FunCoup" id="T1ERM2">
    <property type="interactions" value="597"/>
</dbReference>
<dbReference type="InterPro" id="IPR007327">
    <property type="entry name" value="TPD52"/>
</dbReference>
<keyword evidence="7" id="KW-1185">Reference proteome</keyword>
<keyword evidence="2 3" id="KW-0175">Coiled coil</keyword>
<feature type="compositionally biased region" description="Polar residues" evidence="4">
    <location>
        <begin position="208"/>
        <end position="220"/>
    </location>
</feature>
<dbReference type="GeneID" id="20199222"/>
<evidence type="ECO:0000313" key="7">
    <source>
        <dbReference type="Proteomes" id="UP000015101"/>
    </source>
</evidence>
<evidence type="ECO:0000256" key="4">
    <source>
        <dbReference type="SAM" id="MobiDB-lite"/>
    </source>
</evidence>
<dbReference type="Proteomes" id="UP000015101">
    <property type="component" value="Unassembled WGS sequence"/>
</dbReference>
<dbReference type="OMA" id="GISPMNE"/>
<dbReference type="RefSeq" id="XP_009019717.1">
    <property type="nucleotide sequence ID" value="XM_009021469.1"/>
</dbReference>
<evidence type="ECO:0000256" key="3">
    <source>
        <dbReference type="SAM" id="Coils"/>
    </source>
</evidence>
<dbReference type="STRING" id="6412.T1ERM2"/>
<dbReference type="AlphaFoldDB" id="T1ERM2"/>
<accession>T1ERM2</accession>
<dbReference type="EMBL" id="KB096742">
    <property type="protein sequence ID" value="ESO02309.1"/>
    <property type="molecule type" value="Genomic_DNA"/>
</dbReference>
<proteinExistence type="inferred from homology"/>
<reference evidence="6" key="3">
    <citation type="submission" date="2015-06" db="UniProtKB">
        <authorList>
            <consortium name="EnsemblMetazoa"/>
        </authorList>
    </citation>
    <scope>IDENTIFICATION</scope>
</reference>
<gene>
    <name evidence="6" type="primary">20199222</name>
    <name evidence="5" type="ORF">HELRODRAFT_161564</name>
</gene>
<protein>
    <recommendedName>
        <fullName evidence="8">Tumor protein D52</fullName>
    </recommendedName>
</protein>
<evidence type="ECO:0000256" key="1">
    <source>
        <dbReference type="ARBA" id="ARBA00005702"/>
    </source>
</evidence>
<reference evidence="5 7" key="2">
    <citation type="journal article" date="2013" name="Nature">
        <title>Insights into bilaterian evolution from three spiralian genomes.</title>
        <authorList>
            <person name="Simakov O."/>
            <person name="Marletaz F."/>
            <person name="Cho S.J."/>
            <person name="Edsinger-Gonzales E."/>
            <person name="Havlak P."/>
            <person name="Hellsten U."/>
            <person name="Kuo D.H."/>
            <person name="Larsson T."/>
            <person name="Lv J."/>
            <person name="Arendt D."/>
            <person name="Savage R."/>
            <person name="Osoegawa K."/>
            <person name="de Jong P."/>
            <person name="Grimwood J."/>
            <person name="Chapman J.A."/>
            <person name="Shapiro H."/>
            <person name="Aerts A."/>
            <person name="Otillar R.P."/>
            <person name="Terry A.Y."/>
            <person name="Boore J.L."/>
            <person name="Grigoriev I.V."/>
            <person name="Lindberg D.R."/>
            <person name="Seaver E.C."/>
            <person name="Weisblat D.A."/>
            <person name="Putnam N.H."/>
            <person name="Rokhsar D.S."/>
        </authorList>
    </citation>
    <scope>NUCLEOTIDE SEQUENCE</scope>
</reference>
<organism evidence="6 7">
    <name type="scientific">Helobdella robusta</name>
    <name type="common">Californian leech</name>
    <dbReference type="NCBI Taxonomy" id="6412"/>
    <lineage>
        <taxon>Eukaryota</taxon>
        <taxon>Metazoa</taxon>
        <taxon>Spiralia</taxon>
        <taxon>Lophotrochozoa</taxon>
        <taxon>Annelida</taxon>
        <taxon>Clitellata</taxon>
        <taxon>Hirudinea</taxon>
        <taxon>Rhynchobdellida</taxon>
        <taxon>Glossiphoniidae</taxon>
        <taxon>Helobdella</taxon>
    </lineage>
</organism>
<evidence type="ECO:0000256" key="2">
    <source>
        <dbReference type="ARBA" id="ARBA00023054"/>
    </source>
</evidence>
<dbReference type="KEGG" id="hro:HELRODRAFT_161564"/>
<dbReference type="eggNOG" id="KOG4010">
    <property type="taxonomic scope" value="Eukaryota"/>
</dbReference>
<reference evidence="7" key="1">
    <citation type="submission" date="2012-12" db="EMBL/GenBank/DDBJ databases">
        <authorList>
            <person name="Hellsten U."/>
            <person name="Grimwood J."/>
            <person name="Chapman J.A."/>
            <person name="Shapiro H."/>
            <person name="Aerts A."/>
            <person name="Otillar R.P."/>
            <person name="Terry A.Y."/>
            <person name="Boore J.L."/>
            <person name="Simakov O."/>
            <person name="Marletaz F."/>
            <person name="Cho S.-J."/>
            <person name="Edsinger-Gonzales E."/>
            <person name="Havlak P."/>
            <person name="Kuo D.-H."/>
            <person name="Larsson T."/>
            <person name="Lv J."/>
            <person name="Arendt D."/>
            <person name="Savage R."/>
            <person name="Osoegawa K."/>
            <person name="de Jong P."/>
            <person name="Lindberg D.R."/>
            <person name="Seaver E.C."/>
            <person name="Weisblat D.A."/>
            <person name="Putnam N.H."/>
            <person name="Grigoriev I.V."/>
            <person name="Rokhsar D.S."/>
        </authorList>
    </citation>
    <scope>NUCLEOTIDE SEQUENCE</scope>
</reference>
<feature type="coiled-coil region" evidence="3">
    <location>
        <begin position="16"/>
        <end position="50"/>
    </location>
</feature>
<dbReference type="HOGENOM" id="CLU_1191010_0_0_1"/>
<dbReference type="InParanoid" id="T1ERM2"/>
<dbReference type="EMBL" id="AMQM01000838">
    <property type="status" value="NOT_ANNOTATED_CDS"/>
    <property type="molecule type" value="Genomic_DNA"/>
</dbReference>
<evidence type="ECO:0008006" key="8">
    <source>
        <dbReference type="Google" id="ProtNLM"/>
    </source>
</evidence>
<dbReference type="PANTHER" id="PTHR19307:SF14">
    <property type="entry name" value="TUMOR PROTEIN D52"/>
    <property type="match status" value="1"/>
</dbReference>
<dbReference type="PANTHER" id="PTHR19307">
    <property type="entry name" value="TUMOR PROTEIN D52"/>
    <property type="match status" value="1"/>
</dbReference>
<feature type="region of interest" description="Disordered" evidence="4">
    <location>
        <begin position="155"/>
        <end position="233"/>
    </location>
</feature>
<comment type="similarity">
    <text evidence="1">Belongs to the TPD52 family.</text>
</comment>
<feature type="compositionally biased region" description="Basic and acidic residues" evidence="4">
    <location>
        <begin position="173"/>
        <end position="182"/>
    </location>
</feature>
<evidence type="ECO:0000313" key="6">
    <source>
        <dbReference type="EnsemblMetazoa" id="HelroP161564"/>
    </source>
</evidence>
<evidence type="ECO:0000313" key="5">
    <source>
        <dbReference type="EMBL" id="ESO02309.1"/>
    </source>
</evidence>
<dbReference type="GO" id="GO:0005737">
    <property type="term" value="C:cytoplasm"/>
    <property type="evidence" value="ECO:0000318"/>
    <property type="project" value="GO_Central"/>
</dbReference>
<dbReference type="OrthoDB" id="10000687at2759"/>
<name>T1ERM2_HELRO</name>
<dbReference type="EnsemblMetazoa" id="HelroT161564">
    <property type="protein sequence ID" value="HelroP161564"/>
    <property type="gene ID" value="HelroG161564"/>
</dbReference>
<dbReference type="CTD" id="20199222"/>
<dbReference type="Pfam" id="PF04201">
    <property type="entry name" value="TPD52"/>
    <property type="match status" value="1"/>
</dbReference>
<sequence>MASGGKDNWPPPLVDVSERQKLEDEYRQQLLQLEKEIQTLKKVLQAKAAEACELRNKLGISPMNELKEDIRSGIQAIQDSDAMQKTNAAVKSIGQYASKAVESLKNSSAVKSIEDKVGTAYNTVKQRISNSNIFGAPAADGKSAGSDVTARTAEDFDNKCNMQTAENQTKTGSSKDKTDKDNTNQTGASPNKQLDKNIPPNKEDNAGNKCNNNNPQSLSDDSFVIITGSQSLN</sequence>